<feature type="domain" description="RNA polymerase sigma-70 region 2" evidence="5">
    <location>
        <begin position="25"/>
        <end position="90"/>
    </location>
</feature>
<dbReference type="PANTHER" id="PTHR43133:SF53">
    <property type="entry name" value="ECF RNA POLYMERASE SIGMA-E FACTOR"/>
    <property type="match status" value="1"/>
</dbReference>
<proteinExistence type="inferred from homology"/>
<feature type="domain" description="RNA polymerase sigma factor 70 region 4 type 2" evidence="6">
    <location>
        <begin position="126"/>
        <end position="177"/>
    </location>
</feature>
<dbReference type="Gene3D" id="1.10.1740.10">
    <property type="match status" value="1"/>
</dbReference>
<dbReference type="STRING" id="234267.Acid_1020"/>
<evidence type="ECO:0000259" key="5">
    <source>
        <dbReference type="Pfam" id="PF04542"/>
    </source>
</evidence>
<comment type="similarity">
    <text evidence="1">Belongs to the sigma-70 factor family. ECF subfamily.</text>
</comment>
<dbReference type="EMBL" id="CP000473">
    <property type="protein sequence ID" value="ABJ82018.1"/>
    <property type="molecule type" value="Genomic_DNA"/>
</dbReference>
<dbReference type="OrthoDB" id="3472490at2"/>
<keyword evidence="2" id="KW-0805">Transcription regulation</keyword>
<dbReference type="eggNOG" id="COG1595">
    <property type="taxonomic scope" value="Bacteria"/>
</dbReference>
<name>Q02DD1_SOLUE</name>
<dbReference type="PANTHER" id="PTHR43133">
    <property type="entry name" value="RNA POLYMERASE ECF-TYPE SIGMA FACTO"/>
    <property type="match status" value="1"/>
</dbReference>
<dbReference type="GO" id="GO:0006352">
    <property type="term" value="P:DNA-templated transcription initiation"/>
    <property type="evidence" value="ECO:0007669"/>
    <property type="project" value="InterPro"/>
</dbReference>
<keyword evidence="4" id="KW-0804">Transcription</keyword>
<dbReference type="InterPro" id="IPR014284">
    <property type="entry name" value="RNA_pol_sigma-70_dom"/>
</dbReference>
<dbReference type="NCBIfam" id="TIGR02937">
    <property type="entry name" value="sigma70-ECF"/>
    <property type="match status" value="1"/>
</dbReference>
<dbReference type="InterPro" id="IPR013325">
    <property type="entry name" value="RNA_pol_sigma_r2"/>
</dbReference>
<dbReference type="SUPFAM" id="SSF88659">
    <property type="entry name" value="Sigma3 and sigma4 domains of RNA polymerase sigma factors"/>
    <property type="match status" value="1"/>
</dbReference>
<evidence type="ECO:0000313" key="7">
    <source>
        <dbReference type="EMBL" id="ABJ82018.1"/>
    </source>
</evidence>
<accession>Q02DD1</accession>
<dbReference type="GO" id="GO:0016987">
    <property type="term" value="F:sigma factor activity"/>
    <property type="evidence" value="ECO:0007669"/>
    <property type="project" value="UniProtKB-KW"/>
</dbReference>
<dbReference type="SUPFAM" id="SSF88946">
    <property type="entry name" value="Sigma2 domain of RNA polymerase sigma factors"/>
    <property type="match status" value="1"/>
</dbReference>
<evidence type="ECO:0000259" key="6">
    <source>
        <dbReference type="Pfam" id="PF08281"/>
    </source>
</evidence>
<keyword evidence="3" id="KW-0731">Sigma factor</keyword>
<organism evidence="7">
    <name type="scientific">Solibacter usitatus (strain Ellin6076)</name>
    <dbReference type="NCBI Taxonomy" id="234267"/>
    <lineage>
        <taxon>Bacteria</taxon>
        <taxon>Pseudomonadati</taxon>
        <taxon>Acidobacteriota</taxon>
        <taxon>Terriglobia</taxon>
        <taxon>Bryobacterales</taxon>
        <taxon>Solibacteraceae</taxon>
        <taxon>Candidatus Solibacter</taxon>
    </lineage>
</organism>
<dbReference type="InterPro" id="IPR007627">
    <property type="entry name" value="RNA_pol_sigma70_r2"/>
</dbReference>
<dbReference type="Pfam" id="PF08281">
    <property type="entry name" value="Sigma70_r4_2"/>
    <property type="match status" value="1"/>
</dbReference>
<dbReference type="AlphaFoldDB" id="Q02DD1"/>
<dbReference type="InParanoid" id="Q02DD1"/>
<gene>
    <name evidence="7" type="ordered locus">Acid_1020</name>
</gene>
<dbReference type="Gene3D" id="1.10.10.10">
    <property type="entry name" value="Winged helix-like DNA-binding domain superfamily/Winged helix DNA-binding domain"/>
    <property type="match status" value="1"/>
</dbReference>
<dbReference type="InterPro" id="IPR013249">
    <property type="entry name" value="RNA_pol_sigma70_r4_t2"/>
</dbReference>
<dbReference type="HOGENOM" id="CLU_047691_3_0_0"/>
<dbReference type="InterPro" id="IPR039425">
    <property type="entry name" value="RNA_pol_sigma-70-like"/>
</dbReference>
<dbReference type="InterPro" id="IPR036388">
    <property type="entry name" value="WH-like_DNA-bd_sf"/>
</dbReference>
<dbReference type="KEGG" id="sus:Acid_1020"/>
<sequence>MLVDFELITRAQKGDSAAFNEIVLVYRKRILGTITRLIARPEDVEDVAQEVFLRLYFSLDQLRTAEVFEPWLYRLTVNAAYDYLRKQRRRQEFRMSDLSEQQVMLADAMAGGKAEQDVQHQKKVRESVDSLLGAVSEADRILLMLKEVEGLSLKELEKVYKVNENALKVRLFRARQRVLKAFGAAGKKEEAG</sequence>
<protein>
    <submittedName>
        <fullName evidence="7">RNA polymerase, sigma-24 subunit, ECF subfamily</fullName>
    </submittedName>
</protein>
<evidence type="ECO:0000256" key="4">
    <source>
        <dbReference type="ARBA" id="ARBA00023163"/>
    </source>
</evidence>
<evidence type="ECO:0000256" key="1">
    <source>
        <dbReference type="ARBA" id="ARBA00010641"/>
    </source>
</evidence>
<dbReference type="InterPro" id="IPR013324">
    <property type="entry name" value="RNA_pol_sigma_r3/r4-like"/>
</dbReference>
<dbReference type="Pfam" id="PF04542">
    <property type="entry name" value="Sigma70_r2"/>
    <property type="match status" value="1"/>
</dbReference>
<evidence type="ECO:0000256" key="2">
    <source>
        <dbReference type="ARBA" id="ARBA00023015"/>
    </source>
</evidence>
<reference evidence="7" key="1">
    <citation type="submission" date="2006-10" db="EMBL/GenBank/DDBJ databases">
        <title>Complete sequence of Solibacter usitatus Ellin6076.</title>
        <authorList>
            <consortium name="US DOE Joint Genome Institute"/>
            <person name="Copeland A."/>
            <person name="Lucas S."/>
            <person name="Lapidus A."/>
            <person name="Barry K."/>
            <person name="Detter J.C."/>
            <person name="Glavina del Rio T."/>
            <person name="Hammon N."/>
            <person name="Israni S."/>
            <person name="Dalin E."/>
            <person name="Tice H."/>
            <person name="Pitluck S."/>
            <person name="Thompson L.S."/>
            <person name="Brettin T."/>
            <person name="Bruce D."/>
            <person name="Han C."/>
            <person name="Tapia R."/>
            <person name="Gilna P."/>
            <person name="Schmutz J."/>
            <person name="Larimer F."/>
            <person name="Land M."/>
            <person name="Hauser L."/>
            <person name="Kyrpides N."/>
            <person name="Mikhailova N."/>
            <person name="Janssen P.H."/>
            <person name="Kuske C.R."/>
            <person name="Richardson P."/>
        </authorList>
    </citation>
    <scope>NUCLEOTIDE SEQUENCE</scope>
    <source>
        <strain evidence="7">Ellin6076</strain>
    </source>
</reference>
<evidence type="ECO:0000256" key="3">
    <source>
        <dbReference type="ARBA" id="ARBA00023082"/>
    </source>
</evidence>
<dbReference type="GO" id="GO:0003677">
    <property type="term" value="F:DNA binding"/>
    <property type="evidence" value="ECO:0007669"/>
    <property type="project" value="InterPro"/>
</dbReference>